<organism evidence="2 3">
    <name type="scientific">Marinisporobacter balticus</name>
    <dbReference type="NCBI Taxonomy" id="2018667"/>
    <lineage>
        <taxon>Bacteria</taxon>
        <taxon>Bacillati</taxon>
        <taxon>Bacillota</taxon>
        <taxon>Clostridia</taxon>
        <taxon>Peptostreptococcales</taxon>
        <taxon>Thermotaleaceae</taxon>
        <taxon>Marinisporobacter</taxon>
    </lineage>
</organism>
<dbReference type="Proteomes" id="UP000294919">
    <property type="component" value="Unassembled WGS sequence"/>
</dbReference>
<reference evidence="2 3" key="1">
    <citation type="submission" date="2019-03" db="EMBL/GenBank/DDBJ databases">
        <title>Genomic Encyclopedia of Type Strains, Phase IV (KMG-IV): sequencing the most valuable type-strain genomes for metagenomic binning, comparative biology and taxonomic classification.</title>
        <authorList>
            <person name="Goeker M."/>
        </authorList>
    </citation>
    <scope>NUCLEOTIDE SEQUENCE [LARGE SCALE GENOMIC DNA]</scope>
    <source>
        <strain evidence="2 3">DSM 102940</strain>
    </source>
</reference>
<keyword evidence="1" id="KW-0812">Transmembrane</keyword>
<feature type="transmembrane region" description="Helical" evidence="1">
    <location>
        <begin position="155"/>
        <end position="174"/>
    </location>
</feature>
<feature type="transmembrane region" description="Helical" evidence="1">
    <location>
        <begin position="102"/>
        <end position="122"/>
    </location>
</feature>
<name>A0A4R2L2Q2_9FIRM</name>
<feature type="transmembrane region" description="Helical" evidence="1">
    <location>
        <begin position="226"/>
        <end position="248"/>
    </location>
</feature>
<accession>A0A4R2L2Q2</accession>
<dbReference type="OrthoDB" id="8481923at2"/>
<proteinExistence type="predicted"/>
<keyword evidence="1" id="KW-1133">Transmembrane helix</keyword>
<evidence type="ECO:0000256" key="1">
    <source>
        <dbReference type="SAM" id="Phobius"/>
    </source>
</evidence>
<dbReference type="AlphaFoldDB" id="A0A4R2L2Q2"/>
<keyword evidence="1" id="KW-0472">Membrane</keyword>
<sequence>MPFTFAHPAIIIPFKKWEKYFNITALIIGSMAPDFEYFLRFKPMGEIGHTFLGFFYFNLPLCFIIAHVFHFVVKKPFLLNMPKPIERWFYVVAFEQWRIKDLSALVVFIYSSLIGMVSHVVWDSFTHRGGFFVTKIPLLSKYIPFMHYEIPIYKFLQHSSTLIGFAIIFSYLYVNRNLYKRMRRLISSKIKWIYWCFSLFIAIAIVYYRIYFVLGGFNLNYLGSHIVSVINGGIIGVTVTSLIFNILFKYE</sequence>
<dbReference type="RefSeq" id="WP_132243730.1">
    <property type="nucleotide sequence ID" value="NZ_SLWV01000005.1"/>
</dbReference>
<dbReference type="Pfam" id="PF13803">
    <property type="entry name" value="DUF4184"/>
    <property type="match status" value="1"/>
</dbReference>
<evidence type="ECO:0000313" key="2">
    <source>
        <dbReference type="EMBL" id="TCO78046.1"/>
    </source>
</evidence>
<comment type="caution">
    <text evidence="2">The sequence shown here is derived from an EMBL/GenBank/DDBJ whole genome shotgun (WGS) entry which is preliminary data.</text>
</comment>
<feature type="transmembrane region" description="Helical" evidence="1">
    <location>
        <begin position="51"/>
        <end position="73"/>
    </location>
</feature>
<dbReference type="InterPro" id="IPR025238">
    <property type="entry name" value="DUF4184"/>
</dbReference>
<protein>
    <submittedName>
        <fullName evidence="2">Uncharacterized protein DUF4184</fullName>
    </submittedName>
</protein>
<feature type="transmembrane region" description="Helical" evidence="1">
    <location>
        <begin position="194"/>
        <end position="214"/>
    </location>
</feature>
<gene>
    <name evidence="2" type="ORF">EV214_105145</name>
</gene>
<dbReference type="EMBL" id="SLWV01000005">
    <property type="protein sequence ID" value="TCO78046.1"/>
    <property type="molecule type" value="Genomic_DNA"/>
</dbReference>
<evidence type="ECO:0000313" key="3">
    <source>
        <dbReference type="Proteomes" id="UP000294919"/>
    </source>
</evidence>
<keyword evidence="3" id="KW-1185">Reference proteome</keyword>